<feature type="domain" description="Peptidase S24/S26A/S26B/S26C" evidence="4">
    <location>
        <begin position="126"/>
        <end position="239"/>
    </location>
</feature>
<dbReference type="InterPro" id="IPR039418">
    <property type="entry name" value="LexA-like"/>
</dbReference>
<keyword evidence="2" id="KW-0238">DNA-binding</keyword>
<protein>
    <submittedName>
        <fullName evidence="5">S24 family peptidase</fullName>
    </submittedName>
</protein>
<dbReference type="SUPFAM" id="SSF47413">
    <property type="entry name" value="lambda repressor-like DNA-binding domains"/>
    <property type="match status" value="1"/>
</dbReference>
<keyword evidence="1" id="KW-0805">Transcription regulation</keyword>
<dbReference type="Pfam" id="PF00717">
    <property type="entry name" value="Peptidase_S24"/>
    <property type="match status" value="1"/>
</dbReference>
<evidence type="ECO:0000259" key="4">
    <source>
        <dbReference type="Pfam" id="PF00717"/>
    </source>
</evidence>
<name>A0A3M6R0V2_9BURK</name>
<evidence type="ECO:0000313" key="5">
    <source>
        <dbReference type="EMBL" id="RMX08519.1"/>
    </source>
</evidence>
<accession>A0A3M6R0V2</accession>
<dbReference type="GO" id="GO:0003677">
    <property type="term" value="F:DNA binding"/>
    <property type="evidence" value="ECO:0007669"/>
    <property type="project" value="UniProtKB-KW"/>
</dbReference>
<evidence type="ECO:0000256" key="1">
    <source>
        <dbReference type="ARBA" id="ARBA00023015"/>
    </source>
</evidence>
<dbReference type="InterPro" id="IPR015927">
    <property type="entry name" value="Peptidase_S24_S26A/B/C"/>
</dbReference>
<evidence type="ECO:0000256" key="2">
    <source>
        <dbReference type="ARBA" id="ARBA00023125"/>
    </source>
</evidence>
<gene>
    <name evidence="5" type="ORF">D8I35_05435</name>
</gene>
<keyword evidence="3" id="KW-0804">Transcription</keyword>
<organism evidence="5 6">
    <name type="scientific">Corticibacter populi</name>
    <dbReference type="NCBI Taxonomy" id="1550736"/>
    <lineage>
        <taxon>Bacteria</taxon>
        <taxon>Pseudomonadati</taxon>
        <taxon>Pseudomonadota</taxon>
        <taxon>Betaproteobacteria</taxon>
        <taxon>Burkholderiales</taxon>
        <taxon>Comamonadaceae</taxon>
        <taxon>Corticibacter</taxon>
    </lineage>
</organism>
<keyword evidence="6" id="KW-1185">Reference proteome</keyword>
<proteinExistence type="predicted"/>
<dbReference type="InterPro" id="IPR010982">
    <property type="entry name" value="Lambda_DNA-bd_dom_sf"/>
</dbReference>
<evidence type="ECO:0000313" key="6">
    <source>
        <dbReference type="Proteomes" id="UP000278006"/>
    </source>
</evidence>
<dbReference type="CDD" id="cd06529">
    <property type="entry name" value="S24_LexA-like"/>
    <property type="match status" value="1"/>
</dbReference>
<dbReference type="Proteomes" id="UP000278006">
    <property type="component" value="Unassembled WGS sequence"/>
</dbReference>
<dbReference type="InterPro" id="IPR036286">
    <property type="entry name" value="LexA/Signal_pep-like_sf"/>
</dbReference>
<dbReference type="RefSeq" id="WP_122226645.1">
    <property type="nucleotide sequence ID" value="NZ_RDQO01000001.1"/>
</dbReference>
<dbReference type="PANTHER" id="PTHR40661">
    <property type="match status" value="1"/>
</dbReference>
<dbReference type="PANTHER" id="PTHR40661:SF3">
    <property type="entry name" value="FELS-1 PROPHAGE TRANSCRIPTIONAL REGULATOR"/>
    <property type="match status" value="1"/>
</dbReference>
<comment type="caution">
    <text evidence="5">The sequence shown here is derived from an EMBL/GenBank/DDBJ whole genome shotgun (WGS) entry which is preliminary data.</text>
</comment>
<reference evidence="5 6" key="1">
    <citation type="submission" date="2018-10" db="EMBL/GenBank/DDBJ databases">
        <title>Draft genome of Cortibacter populi DSM10536.</title>
        <authorList>
            <person name="Bernier A.-M."/>
            <person name="Bernard K."/>
        </authorList>
    </citation>
    <scope>NUCLEOTIDE SEQUENCE [LARGE SCALE GENOMIC DNA]</scope>
    <source>
        <strain evidence="5 6">DSM 105136</strain>
    </source>
</reference>
<dbReference type="Gene3D" id="2.10.109.10">
    <property type="entry name" value="Umud Fragment, subunit A"/>
    <property type="match status" value="1"/>
</dbReference>
<sequence>MSKRKVTPETLEESAKLRTLWDQRKLKLGLKQDTFGETYKVGNQSAVGQFLRGVTPISLKAAIGFAKGLQCEISDFSPRLAAQASEIASAVDASMIDVGPQGDPPESSEERPKLRRYRVKFSNGVGVGIEEDSEMPLVEFDASVLRDFDVTPRTGVVVGYTGDSNSPTIPDGGGLAVVLLEAEARIRTGRFHAFRLGNDLLFKRLMRLPDGSLLATSDNPKYPPIVIDKKRKSEFDLIGYLRGICIKID</sequence>
<dbReference type="AlphaFoldDB" id="A0A3M6R0V2"/>
<dbReference type="Gene3D" id="1.10.260.40">
    <property type="entry name" value="lambda repressor-like DNA-binding domains"/>
    <property type="match status" value="1"/>
</dbReference>
<dbReference type="SUPFAM" id="SSF51306">
    <property type="entry name" value="LexA/Signal peptidase"/>
    <property type="match status" value="1"/>
</dbReference>
<dbReference type="OrthoDB" id="7011085at2"/>
<evidence type="ECO:0000256" key="3">
    <source>
        <dbReference type="ARBA" id="ARBA00023163"/>
    </source>
</evidence>
<dbReference type="EMBL" id="RDQO01000001">
    <property type="protein sequence ID" value="RMX08519.1"/>
    <property type="molecule type" value="Genomic_DNA"/>
</dbReference>